<comment type="caution">
    <text evidence="2">The sequence shown here is derived from an EMBL/GenBank/DDBJ whole genome shotgun (WGS) entry which is preliminary data.</text>
</comment>
<keyword evidence="3" id="KW-1185">Reference proteome</keyword>
<dbReference type="OrthoDB" id="6147048at2759"/>
<keyword evidence="1" id="KW-0175">Coiled coil</keyword>
<protein>
    <submittedName>
        <fullName evidence="2">Uncharacterized protein</fullName>
    </submittedName>
</protein>
<dbReference type="Proteomes" id="UP000596742">
    <property type="component" value="Unassembled WGS sequence"/>
</dbReference>
<accession>A0A8B6CM67</accession>
<dbReference type="AlphaFoldDB" id="A0A8B6CM67"/>
<reference evidence="2" key="1">
    <citation type="submission" date="2018-11" db="EMBL/GenBank/DDBJ databases">
        <authorList>
            <person name="Alioto T."/>
            <person name="Alioto T."/>
        </authorList>
    </citation>
    <scope>NUCLEOTIDE SEQUENCE</scope>
</reference>
<feature type="non-terminal residue" evidence="2">
    <location>
        <position position="153"/>
    </location>
</feature>
<sequence>MAETISLVLPPTDETSAINCNLFENTGELFCKECPSALGKPWQDEPDKLLSLLTNQEELNEKERQTAKITEENEALKERISELETRFTNQEELNEKERGTAKLTEENDTLKQHITELDTRLISQEELDEKERETAKLTKENEALKQRISELET</sequence>
<evidence type="ECO:0000256" key="1">
    <source>
        <dbReference type="SAM" id="Coils"/>
    </source>
</evidence>
<gene>
    <name evidence="2" type="ORF">MGAL_10B039535</name>
</gene>
<evidence type="ECO:0000313" key="3">
    <source>
        <dbReference type="Proteomes" id="UP000596742"/>
    </source>
</evidence>
<name>A0A8B6CM67_MYTGA</name>
<dbReference type="EMBL" id="UYJE01001973">
    <property type="protein sequence ID" value="VDI06764.1"/>
    <property type="molecule type" value="Genomic_DNA"/>
</dbReference>
<proteinExistence type="predicted"/>
<evidence type="ECO:0000313" key="2">
    <source>
        <dbReference type="EMBL" id="VDI06764.1"/>
    </source>
</evidence>
<feature type="coiled-coil region" evidence="1">
    <location>
        <begin position="52"/>
        <end position="93"/>
    </location>
</feature>
<feature type="coiled-coil region" evidence="1">
    <location>
        <begin position="120"/>
        <end position="147"/>
    </location>
</feature>
<organism evidence="2 3">
    <name type="scientific">Mytilus galloprovincialis</name>
    <name type="common">Mediterranean mussel</name>
    <dbReference type="NCBI Taxonomy" id="29158"/>
    <lineage>
        <taxon>Eukaryota</taxon>
        <taxon>Metazoa</taxon>
        <taxon>Spiralia</taxon>
        <taxon>Lophotrochozoa</taxon>
        <taxon>Mollusca</taxon>
        <taxon>Bivalvia</taxon>
        <taxon>Autobranchia</taxon>
        <taxon>Pteriomorphia</taxon>
        <taxon>Mytilida</taxon>
        <taxon>Mytiloidea</taxon>
        <taxon>Mytilidae</taxon>
        <taxon>Mytilinae</taxon>
        <taxon>Mytilus</taxon>
    </lineage>
</organism>